<dbReference type="Proteomes" id="UP001386955">
    <property type="component" value="Unassembled WGS sequence"/>
</dbReference>
<dbReference type="AlphaFoldDB" id="A0AAN9NVM2"/>
<keyword evidence="2" id="KW-1185">Reference proteome</keyword>
<dbReference type="EMBL" id="JAYMYS010000009">
    <property type="protein sequence ID" value="KAK7380159.1"/>
    <property type="molecule type" value="Genomic_DNA"/>
</dbReference>
<gene>
    <name evidence="1" type="ORF">VNO78_32625</name>
</gene>
<sequence>MTTMAIRSLMNTTGPTTLDTGLNGGRFGIKCSNQQLAAPINCYHVMAETNYLLSKYFLRELSSPKQRVVCSMICCCGHPLHQFIRIYNTLCSNHFLLFIPQTIQFQIYATRLFLHETSSLLNPLFSQNSQSYYSHFTTHTFLSLLFFLFNITSSYTHIPSLNRFTFEFACYLLPFFLFC</sequence>
<evidence type="ECO:0000313" key="2">
    <source>
        <dbReference type="Proteomes" id="UP001386955"/>
    </source>
</evidence>
<comment type="caution">
    <text evidence="1">The sequence shown here is derived from an EMBL/GenBank/DDBJ whole genome shotgun (WGS) entry which is preliminary data.</text>
</comment>
<organism evidence="1 2">
    <name type="scientific">Psophocarpus tetragonolobus</name>
    <name type="common">Winged bean</name>
    <name type="synonym">Dolichos tetragonolobus</name>
    <dbReference type="NCBI Taxonomy" id="3891"/>
    <lineage>
        <taxon>Eukaryota</taxon>
        <taxon>Viridiplantae</taxon>
        <taxon>Streptophyta</taxon>
        <taxon>Embryophyta</taxon>
        <taxon>Tracheophyta</taxon>
        <taxon>Spermatophyta</taxon>
        <taxon>Magnoliopsida</taxon>
        <taxon>eudicotyledons</taxon>
        <taxon>Gunneridae</taxon>
        <taxon>Pentapetalae</taxon>
        <taxon>rosids</taxon>
        <taxon>fabids</taxon>
        <taxon>Fabales</taxon>
        <taxon>Fabaceae</taxon>
        <taxon>Papilionoideae</taxon>
        <taxon>50 kb inversion clade</taxon>
        <taxon>NPAAA clade</taxon>
        <taxon>indigoferoid/millettioid clade</taxon>
        <taxon>Phaseoleae</taxon>
        <taxon>Psophocarpus</taxon>
    </lineage>
</organism>
<protein>
    <submittedName>
        <fullName evidence="1">Uncharacterized protein</fullName>
    </submittedName>
</protein>
<proteinExistence type="predicted"/>
<accession>A0AAN9NVM2</accession>
<reference evidence="1 2" key="1">
    <citation type="submission" date="2024-01" db="EMBL/GenBank/DDBJ databases">
        <title>The genomes of 5 underutilized Papilionoideae crops provide insights into root nodulation and disease resistanc.</title>
        <authorList>
            <person name="Jiang F."/>
        </authorList>
    </citation>
    <scope>NUCLEOTIDE SEQUENCE [LARGE SCALE GENOMIC DNA]</scope>
    <source>
        <strain evidence="1">DUOXIRENSHENG_FW03</strain>
        <tissue evidence="1">Leaves</tissue>
    </source>
</reference>
<name>A0AAN9NVM2_PSOTE</name>
<evidence type="ECO:0000313" key="1">
    <source>
        <dbReference type="EMBL" id="KAK7380159.1"/>
    </source>
</evidence>